<proteinExistence type="predicted"/>
<keyword evidence="2" id="KW-1185">Reference proteome</keyword>
<accession>A0A319DXR8</accession>
<dbReference type="Proteomes" id="UP000248423">
    <property type="component" value="Unassembled WGS sequence"/>
</dbReference>
<evidence type="ECO:0008006" key="3">
    <source>
        <dbReference type="Google" id="ProtNLM"/>
    </source>
</evidence>
<dbReference type="STRING" id="1448318.A0A319DXR8"/>
<dbReference type="OrthoDB" id="4510440at2759"/>
<reference evidence="1 2" key="1">
    <citation type="submission" date="2018-02" db="EMBL/GenBank/DDBJ databases">
        <title>The genomes of Aspergillus section Nigri reveals drivers in fungal speciation.</title>
        <authorList>
            <consortium name="DOE Joint Genome Institute"/>
            <person name="Vesth T.C."/>
            <person name="Nybo J."/>
            <person name="Theobald S."/>
            <person name="Brandl J."/>
            <person name="Frisvad J.C."/>
            <person name="Nielsen K.F."/>
            <person name="Lyhne E.K."/>
            <person name="Kogle M.E."/>
            <person name="Kuo A."/>
            <person name="Riley R."/>
            <person name="Clum A."/>
            <person name="Nolan M."/>
            <person name="Lipzen A."/>
            <person name="Salamov A."/>
            <person name="Henrissat B."/>
            <person name="Wiebenga A."/>
            <person name="De vries R.P."/>
            <person name="Grigoriev I.V."/>
            <person name="Mortensen U.H."/>
            <person name="Andersen M.R."/>
            <person name="Baker S.E."/>
        </authorList>
    </citation>
    <scope>NUCLEOTIDE SEQUENCE [LARGE SCALE GENOMIC DNA]</scope>
    <source>
        <strain evidence="1 2">CBS 121057</strain>
    </source>
</reference>
<sequence>MPSAFRVCTFDSSPNTSSANLFRSATTTGEKVQHRNDIDNPRAYLRRMTKFPWIHTLLETSPTRWMPIDTLRSSVTAPAMQKSKTPDSFGVKVLKDGKESKGFSLKRTLIAHGTELDAENEDHFVLNFEAMRPLERHVRTLALQCLRKIYSLDGGQGQGGNESPNSDGDNPSYRCTWLKAFEAHILTIKHEKEHTTVKHCEALLRKLEADKYGNVSKDEHKALKGDYERWVKHVVAISKIVATTLSNVSQSSHFLIDVVVCDEAGQYLEANLCRSAIDAGLTYHCGTFWLNVGQTMTFVFEPLGSCKLPRSKSNWVVCDETGQCIKGDQCIALICKRRR</sequence>
<name>A0A319DXR8_ASPSB</name>
<gene>
    <name evidence="1" type="ORF">BO78DRAFT_422390</name>
</gene>
<dbReference type="AlphaFoldDB" id="A0A319DXR8"/>
<dbReference type="EMBL" id="KZ826392">
    <property type="protein sequence ID" value="PYI02601.1"/>
    <property type="molecule type" value="Genomic_DNA"/>
</dbReference>
<dbReference type="VEuPathDB" id="FungiDB:BO78DRAFT_422390"/>
<evidence type="ECO:0000313" key="1">
    <source>
        <dbReference type="EMBL" id="PYI02601.1"/>
    </source>
</evidence>
<organism evidence="1 2">
    <name type="scientific">Aspergillus sclerotiicarbonarius (strain CBS 121057 / IBT 28362)</name>
    <dbReference type="NCBI Taxonomy" id="1448318"/>
    <lineage>
        <taxon>Eukaryota</taxon>
        <taxon>Fungi</taxon>
        <taxon>Dikarya</taxon>
        <taxon>Ascomycota</taxon>
        <taxon>Pezizomycotina</taxon>
        <taxon>Eurotiomycetes</taxon>
        <taxon>Eurotiomycetidae</taxon>
        <taxon>Eurotiales</taxon>
        <taxon>Aspergillaceae</taxon>
        <taxon>Aspergillus</taxon>
        <taxon>Aspergillus subgen. Circumdati</taxon>
    </lineage>
</organism>
<evidence type="ECO:0000313" key="2">
    <source>
        <dbReference type="Proteomes" id="UP000248423"/>
    </source>
</evidence>
<protein>
    <recommendedName>
        <fullName evidence="3">DNA2/NAM7 helicase helicase domain-containing protein</fullName>
    </recommendedName>
</protein>